<dbReference type="Proteomes" id="UP001156666">
    <property type="component" value="Unassembled WGS sequence"/>
</dbReference>
<dbReference type="Pfam" id="PF03144">
    <property type="entry name" value="GTP_EFTU_D2"/>
    <property type="match status" value="1"/>
</dbReference>
<dbReference type="Gene3D" id="3.30.230.10">
    <property type="match status" value="1"/>
</dbReference>
<organism evidence="7 8">
    <name type="scientific">Portibacter lacus</name>
    <dbReference type="NCBI Taxonomy" id="1099794"/>
    <lineage>
        <taxon>Bacteria</taxon>
        <taxon>Pseudomonadati</taxon>
        <taxon>Bacteroidota</taxon>
        <taxon>Saprospiria</taxon>
        <taxon>Saprospirales</taxon>
        <taxon>Haliscomenobacteraceae</taxon>
        <taxon>Portibacter</taxon>
    </lineage>
</organism>
<keyword evidence="7" id="KW-0251">Elongation factor</keyword>
<comment type="function">
    <text evidence="5">Catalyzes the GTP-dependent ribosomal translocation step during translation elongation. During this step, the ribosome changes from the pre-translocational (PRE) to the post-translocational (POST) state as the newly formed A-site-bound peptidyl-tRNA and P-site-bound deacylated tRNA move to the P and E sites, respectively. Catalyzes the coordinated movement of the two tRNA molecules, the mRNA and conformational changes in the ribosome.</text>
</comment>
<dbReference type="CDD" id="cd04170">
    <property type="entry name" value="EF-G_bact"/>
    <property type="match status" value="1"/>
</dbReference>
<evidence type="ECO:0000256" key="2">
    <source>
        <dbReference type="ARBA" id="ARBA00017872"/>
    </source>
</evidence>
<evidence type="ECO:0000259" key="6">
    <source>
        <dbReference type="PROSITE" id="PS51722"/>
    </source>
</evidence>
<dbReference type="CDD" id="cd03713">
    <property type="entry name" value="EFG_mtEFG_C"/>
    <property type="match status" value="1"/>
</dbReference>
<dbReference type="NCBIfam" id="NF009381">
    <property type="entry name" value="PRK12740.1-5"/>
    <property type="match status" value="1"/>
</dbReference>
<dbReference type="GO" id="GO:0003924">
    <property type="term" value="F:GTPase activity"/>
    <property type="evidence" value="ECO:0007669"/>
    <property type="project" value="InterPro"/>
</dbReference>
<sequence length="681" mass="76594">MLFEAKEIQRRGTIDAGTTVSDYTNIEKEKGNSIFSTLMHAKWKDSKINIIDTPGLDDFVGEVISSLKVADTGVMILNASAGVEVGTEILWEYALRMNTPTLFVVNQVDHEKSDFEATLEQAKERFGKNVLSVQYPYNQGYGFNSIIDALRMVMYVFPDGGGKPTKEAIPEEEMDKARDMHNALVEAAAENDESLMEKFFEAGTLNESELAHGLRVALANQQIFPVFCCSALMNKGSGRIMGFINDICPSPADRPPAALESGGTLECNSANETTCFIFKTLSEPQVGMVSYFKVYSGIVRTGDELFNNETRTSERISQISLSNGKIRENINELRAGDLGITVKLKSTHSNNTLTIKGSETSIEKIHFPNPRIRAAIKPPSKNDMEKLMKALHTIEEEDPTLIIEQSRQLKQTLLHAQGQLHMDIIKYRIEKVNGITMEFERPKIPYRETIQQMAQGSYRHKKQSGGSGQFGEVYMRIEPYYEGMPEPTDFNVRNKEIEELPWGGKLAFYWCIVGGAIDTKYANAIKKGVMQKMEEGPLTGSYCQDIRVCIYDGKMHAVDSNDMAFMIASTMIFKKNFENANPQLLEPIYNLEILCSDTVMGDVMSDLQTRRAVIQGMDTEGHYQKIMAKVPLAEMYRYSSSLRSITQGRAKFKRAFAEYAPVPFDIQKELIMSYKKEFETA</sequence>
<dbReference type="GO" id="GO:0003746">
    <property type="term" value="F:translation elongation factor activity"/>
    <property type="evidence" value="ECO:0007669"/>
    <property type="project" value="UniProtKB-KW"/>
</dbReference>
<dbReference type="SMART" id="SM00838">
    <property type="entry name" value="EFG_C"/>
    <property type="match status" value="1"/>
</dbReference>
<dbReference type="EMBL" id="BSOH01000007">
    <property type="protein sequence ID" value="GLR16855.1"/>
    <property type="molecule type" value="Genomic_DNA"/>
</dbReference>
<dbReference type="FunFam" id="3.30.70.240:FF:000001">
    <property type="entry name" value="Elongation factor G"/>
    <property type="match status" value="1"/>
</dbReference>
<dbReference type="InterPro" id="IPR047872">
    <property type="entry name" value="EFG_IV"/>
</dbReference>
<keyword evidence="8" id="KW-1185">Reference proteome</keyword>
<name>A0AA37SNF6_9BACT</name>
<dbReference type="Gene3D" id="3.30.70.240">
    <property type="match status" value="1"/>
</dbReference>
<dbReference type="InterPro" id="IPR005225">
    <property type="entry name" value="Small_GTP-bd"/>
</dbReference>
<dbReference type="PROSITE" id="PS51722">
    <property type="entry name" value="G_TR_2"/>
    <property type="match status" value="1"/>
</dbReference>
<dbReference type="SUPFAM" id="SSF54980">
    <property type="entry name" value="EF-G C-terminal domain-like"/>
    <property type="match status" value="2"/>
</dbReference>
<evidence type="ECO:0000313" key="7">
    <source>
        <dbReference type="EMBL" id="GLR16855.1"/>
    </source>
</evidence>
<keyword evidence="4" id="KW-0342">GTP-binding</keyword>
<dbReference type="InterPro" id="IPR004161">
    <property type="entry name" value="EFTu-like_2"/>
</dbReference>
<dbReference type="InterPro" id="IPR000795">
    <property type="entry name" value="T_Tr_GTP-bd_dom"/>
</dbReference>
<dbReference type="InterPro" id="IPR041095">
    <property type="entry name" value="EFG_II"/>
</dbReference>
<reference evidence="7" key="1">
    <citation type="journal article" date="2014" name="Int. J. Syst. Evol. Microbiol.">
        <title>Complete genome sequence of Corynebacterium casei LMG S-19264T (=DSM 44701T), isolated from a smear-ripened cheese.</title>
        <authorList>
            <consortium name="US DOE Joint Genome Institute (JGI-PGF)"/>
            <person name="Walter F."/>
            <person name="Albersmeier A."/>
            <person name="Kalinowski J."/>
            <person name="Ruckert C."/>
        </authorList>
    </citation>
    <scope>NUCLEOTIDE SEQUENCE</scope>
    <source>
        <strain evidence="7">NBRC 108769</strain>
    </source>
</reference>
<dbReference type="Gene3D" id="3.40.50.300">
    <property type="entry name" value="P-loop containing nucleotide triphosphate hydrolases"/>
    <property type="match status" value="1"/>
</dbReference>
<dbReference type="SUPFAM" id="SSF52540">
    <property type="entry name" value="P-loop containing nucleoside triphosphate hydrolases"/>
    <property type="match status" value="1"/>
</dbReference>
<keyword evidence="3" id="KW-0547">Nucleotide-binding</keyword>
<proteinExistence type="predicted"/>
<dbReference type="Pfam" id="PF00679">
    <property type="entry name" value="EFG_C"/>
    <property type="match status" value="1"/>
</dbReference>
<dbReference type="GO" id="GO:0032790">
    <property type="term" value="P:ribosome disassembly"/>
    <property type="evidence" value="ECO:0007669"/>
    <property type="project" value="TreeGrafter"/>
</dbReference>
<dbReference type="SUPFAM" id="SSF54211">
    <property type="entry name" value="Ribosomal protein S5 domain 2-like"/>
    <property type="match status" value="1"/>
</dbReference>
<dbReference type="PANTHER" id="PTHR43261:SF6">
    <property type="entry name" value="ELONGATION FACTOR G-LIKE PROTEIN"/>
    <property type="match status" value="1"/>
</dbReference>
<evidence type="ECO:0000256" key="4">
    <source>
        <dbReference type="ARBA" id="ARBA00023134"/>
    </source>
</evidence>
<dbReference type="InterPro" id="IPR005517">
    <property type="entry name" value="Transl_elong_EFG/EF2_IV"/>
</dbReference>
<feature type="domain" description="Tr-type G" evidence="6">
    <location>
        <begin position="1"/>
        <end position="252"/>
    </location>
</feature>
<accession>A0AA37SNF6</accession>
<protein>
    <recommendedName>
        <fullName evidence="2">Elongation factor G</fullName>
    </recommendedName>
    <alternativeName>
        <fullName evidence="1">Tetracycline resistance protein TetQ</fullName>
    </alternativeName>
</protein>
<comment type="caution">
    <text evidence="7">The sequence shown here is derived from an EMBL/GenBank/DDBJ whole genome shotgun (WGS) entry which is preliminary data.</text>
</comment>
<dbReference type="CDD" id="cd01434">
    <property type="entry name" value="EFG_mtEFG1_IV"/>
    <property type="match status" value="1"/>
</dbReference>
<dbReference type="InterPro" id="IPR014721">
    <property type="entry name" value="Ribsml_uS5_D2-typ_fold_subgr"/>
</dbReference>
<evidence type="ECO:0000256" key="3">
    <source>
        <dbReference type="ARBA" id="ARBA00022741"/>
    </source>
</evidence>
<dbReference type="PANTHER" id="PTHR43261">
    <property type="entry name" value="TRANSLATION ELONGATION FACTOR G-RELATED"/>
    <property type="match status" value="1"/>
</dbReference>
<dbReference type="Pfam" id="PF00009">
    <property type="entry name" value="GTP_EFTU"/>
    <property type="match status" value="1"/>
</dbReference>
<evidence type="ECO:0000313" key="8">
    <source>
        <dbReference type="Proteomes" id="UP001156666"/>
    </source>
</evidence>
<dbReference type="InterPro" id="IPR035647">
    <property type="entry name" value="EFG_III/V"/>
</dbReference>
<dbReference type="InterPro" id="IPR009000">
    <property type="entry name" value="Transl_B-barrel_sf"/>
</dbReference>
<evidence type="ECO:0000256" key="1">
    <source>
        <dbReference type="ARBA" id="ARBA00013902"/>
    </source>
</evidence>
<dbReference type="Gene3D" id="2.40.30.10">
    <property type="entry name" value="Translation factors"/>
    <property type="match status" value="1"/>
</dbReference>
<dbReference type="SUPFAM" id="SSF50447">
    <property type="entry name" value="Translation proteins"/>
    <property type="match status" value="1"/>
</dbReference>
<dbReference type="AlphaFoldDB" id="A0AA37SNF6"/>
<reference evidence="7" key="2">
    <citation type="submission" date="2023-01" db="EMBL/GenBank/DDBJ databases">
        <title>Draft genome sequence of Portibacter lacus strain NBRC 108769.</title>
        <authorList>
            <person name="Sun Q."/>
            <person name="Mori K."/>
        </authorList>
    </citation>
    <scope>NUCLEOTIDE SEQUENCE</scope>
    <source>
        <strain evidence="7">NBRC 108769</strain>
    </source>
</reference>
<gene>
    <name evidence="7" type="ORF">GCM10007940_14700</name>
</gene>
<keyword evidence="7" id="KW-0648">Protein biosynthesis</keyword>
<dbReference type="SMART" id="SM00889">
    <property type="entry name" value="EFG_IV"/>
    <property type="match status" value="1"/>
</dbReference>
<dbReference type="InterPro" id="IPR020568">
    <property type="entry name" value="Ribosomal_Su5_D2-typ_SF"/>
</dbReference>
<dbReference type="InterPro" id="IPR035649">
    <property type="entry name" value="EFG_V"/>
</dbReference>
<dbReference type="Pfam" id="PF14492">
    <property type="entry name" value="EFG_III"/>
    <property type="match status" value="1"/>
</dbReference>
<dbReference type="InterPro" id="IPR027417">
    <property type="entry name" value="P-loop_NTPase"/>
</dbReference>
<evidence type="ECO:0000256" key="5">
    <source>
        <dbReference type="ARBA" id="ARBA00024731"/>
    </source>
</evidence>
<dbReference type="NCBIfam" id="TIGR00231">
    <property type="entry name" value="small_GTP"/>
    <property type="match status" value="1"/>
</dbReference>
<dbReference type="Pfam" id="PF03764">
    <property type="entry name" value="EFG_IV"/>
    <property type="match status" value="2"/>
</dbReference>
<dbReference type="Gene3D" id="3.30.70.870">
    <property type="entry name" value="Elongation Factor G (Translational Gtpase), domain 3"/>
    <property type="match status" value="1"/>
</dbReference>
<dbReference type="GO" id="GO:0005525">
    <property type="term" value="F:GTP binding"/>
    <property type="evidence" value="ECO:0007669"/>
    <property type="project" value="UniProtKB-KW"/>
</dbReference>
<dbReference type="InterPro" id="IPR000640">
    <property type="entry name" value="EFG_V-like"/>
</dbReference>